<evidence type="ECO:0000256" key="1">
    <source>
        <dbReference type="SAM" id="Phobius"/>
    </source>
</evidence>
<keyword evidence="1" id="KW-1133">Transmembrane helix</keyword>
<comment type="caution">
    <text evidence="2">The sequence shown here is derived from an EMBL/GenBank/DDBJ whole genome shotgun (WGS) entry which is preliminary data.</text>
</comment>
<reference evidence="2 3" key="1">
    <citation type="submission" date="2020-04" db="EMBL/GenBank/DDBJ databases">
        <title>Acinetobacter Taxon 24.</title>
        <authorList>
            <person name="Nemec A."/>
            <person name="Radolfova-Krizova L."/>
            <person name="Higgins P.G."/>
            <person name="Spanelova P."/>
        </authorList>
    </citation>
    <scope>NUCLEOTIDE SEQUENCE [LARGE SCALE GENOMIC DNA]</scope>
    <source>
        <strain evidence="2 3">ANC 4280</strain>
    </source>
</reference>
<organism evidence="2 3">
    <name type="scientific">Acinetobacter terrae</name>
    <dbReference type="NCBI Taxonomy" id="2731247"/>
    <lineage>
        <taxon>Bacteria</taxon>
        <taxon>Pseudomonadati</taxon>
        <taxon>Pseudomonadota</taxon>
        <taxon>Gammaproteobacteria</taxon>
        <taxon>Moraxellales</taxon>
        <taxon>Moraxellaceae</taxon>
        <taxon>Acinetobacter</taxon>
        <taxon>Acinetobacter Taxon 24</taxon>
    </lineage>
</organism>
<dbReference type="AlphaFoldDB" id="A0A8E4F9S5"/>
<dbReference type="RefSeq" id="WP_171533609.1">
    <property type="nucleotide sequence ID" value="NZ_JABERH010000002.1"/>
</dbReference>
<dbReference type="EMBL" id="JABERH010000002">
    <property type="protein sequence ID" value="NNH37331.1"/>
    <property type="molecule type" value="Genomic_DNA"/>
</dbReference>
<dbReference type="PROSITE" id="PS00409">
    <property type="entry name" value="PROKAR_NTER_METHYL"/>
    <property type="match status" value="1"/>
</dbReference>
<gene>
    <name evidence="2" type="ORF">HLH11_01445</name>
</gene>
<name>A0A8E4F9S5_9GAMM</name>
<evidence type="ECO:0008006" key="4">
    <source>
        <dbReference type="Google" id="ProtNLM"/>
    </source>
</evidence>
<dbReference type="Proteomes" id="UP000532147">
    <property type="component" value="Unassembled WGS sequence"/>
</dbReference>
<sequence length="229" mass="24143">MNSLKFSQRGVSLLEILIALALSIIIILAMLRAFVTTGKVTAESSLGAKVDSSMMLGFIAADRILQGMGFGLTNTNAGYGTNFQVLDQDGTAVNLDSTSKKATGKFLVWKFSDTHCQALQSHSNGLYFYGKNTGYSCSSLAKPADTLAKELLIQIESALGTSGISNSTNKIGEINIEVQEISGCLPFGVKNSSSSGGKYQVALTAKTYAASSATSAKTISNVTCLFNFK</sequence>
<evidence type="ECO:0000313" key="2">
    <source>
        <dbReference type="EMBL" id="NNH37331.1"/>
    </source>
</evidence>
<dbReference type="InterPro" id="IPR012902">
    <property type="entry name" value="N_methyl_site"/>
</dbReference>
<evidence type="ECO:0000313" key="3">
    <source>
        <dbReference type="Proteomes" id="UP000532147"/>
    </source>
</evidence>
<keyword evidence="1" id="KW-0812">Transmembrane</keyword>
<feature type="transmembrane region" description="Helical" evidence="1">
    <location>
        <begin position="12"/>
        <end position="35"/>
    </location>
</feature>
<protein>
    <recommendedName>
        <fullName evidence="4">Prepilin-type N-terminal cleavage/methylation domain-containing protein</fullName>
    </recommendedName>
</protein>
<accession>A0A8E4F9S5</accession>
<proteinExistence type="predicted"/>
<keyword evidence="1" id="KW-0472">Membrane</keyword>